<feature type="domain" description="PknH-like extracellular" evidence="3">
    <location>
        <begin position="109"/>
        <end position="285"/>
    </location>
</feature>
<dbReference type="Proteomes" id="UP000708347">
    <property type="component" value="Unassembled WGS sequence"/>
</dbReference>
<evidence type="ECO:0000259" key="3">
    <source>
        <dbReference type="Pfam" id="PF14032"/>
    </source>
</evidence>
<sequence length="289" mass="29806">MTGNDGFGPYPTGGGQPPAAQPQWAPPPGGGPWGPGAPPWTPTPTPKRSRGPWIAGAVVIVVVAVVVSIVVVSRQSTSVDIPTPSTAIPSSMPANATPKAPFYMLADPADALPTVDEVKASTLMELTPNGAPRTTSLPDHATNPPNCTLATSSTTQSMWGDATQLAGQQFTDPHGSGSRAWAGLAFWESDKAAQASLDRLTAAIQGCPAFTLIGVAPDPDTKWAAGDIRIGDHRIGFTTTLADGDKPWKCIQDYRVEANIAVTASMCSTNPSSSAAALSDVVMSKATKH</sequence>
<accession>A0ABX2JXX7</accession>
<evidence type="ECO:0000256" key="1">
    <source>
        <dbReference type="SAM" id="MobiDB-lite"/>
    </source>
</evidence>
<dbReference type="Gene3D" id="3.40.1000.70">
    <property type="entry name" value="PknH-like extracellular domain"/>
    <property type="match status" value="1"/>
</dbReference>
<keyword evidence="5" id="KW-1185">Reference proteome</keyword>
<reference evidence="4 5" key="1">
    <citation type="submission" date="2019-05" db="EMBL/GenBank/DDBJ databases">
        <title>Mycolicibacterium sphagni ENV482 genome assembly.</title>
        <authorList>
            <person name="Chen W."/>
            <person name="Faulkner N.W."/>
            <person name="Hyman M.R."/>
        </authorList>
    </citation>
    <scope>NUCLEOTIDE SEQUENCE [LARGE SCALE GENOMIC DNA]</scope>
    <source>
        <strain evidence="4 5">ENV482</strain>
    </source>
</reference>
<dbReference type="Pfam" id="PF14032">
    <property type="entry name" value="PknH_C"/>
    <property type="match status" value="1"/>
</dbReference>
<feature type="transmembrane region" description="Helical" evidence="2">
    <location>
        <begin position="53"/>
        <end position="72"/>
    </location>
</feature>
<gene>
    <name evidence="4" type="ORF">FEG63_23985</name>
</gene>
<feature type="region of interest" description="Disordered" evidence="1">
    <location>
        <begin position="1"/>
        <end position="49"/>
    </location>
</feature>
<keyword evidence="2" id="KW-0472">Membrane</keyword>
<comment type="caution">
    <text evidence="4">The sequence shown here is derived from an EMBL/GenBank/DDBJ whole genome shotgun (WGS) entry which is preliminary data.</text>
</comment>
<name>A0ABX2JXX7_9MYCO</name>
<keyword evidence="2" id="KW-0812">Transmembrane</keyword>
<evidence type="ECO:0000256" key="2">
    <source>
        <dbReference type="SAM" id="Phobius"/>
    </source>
</evidence>
<dbReference type="InterPro" id="IPR026954">
    <property type="entry name" value="PknH-like_Extracell"/>
</dbReference>
<evidence type="ECO:0000313" key="5">
    <source>
        <dbReference type="Proteomes" id="UP000708347"/>
    </source>
</evidence>
<keyword evidence="2" id="KW-1133">Transmembrane helix</keyword>
<protein>
    <submittedName>
        <fullName evidence="4">Sensor domain-containing protein</fullName>
    </submittedName>
</protein>
<evidence type="ECO:0000313" key="4">
    <source>
        <dbReference type="EMBL" id="NTY62601.1"/>
    </source>
</evidence>
<dbReference type="RefSeq" id="WP_174400317.1">
    <property type="nucleotide sequence ID" value="NZ_VBSB01000017.1"/>
</dbReference>
<feature type="compositionally biased region" description="Pro residues" evidence="1">
    <location>
        <begin position="24"/>
        <end position="45"/>
    </location>
</feature>
<dbReference type="EMBL" id="VBSB01000017">
    <property type="protein sequence ID" value="NTY62601.1"/>
    <property type="molecule type" value="Genomic_DNA"/>
</dbReference>
<dbReference type="InterPro" id="IPR038232">
    <property type="entry name" value="PknH-like_Extracell_sf"/>
</dbReference>
<proteinExistence type="predicted"/>
<organism evidence="4 5">
    <name type="scientific">Mycolicibacterium sphagni</name>
    <dbReference type="NCBI Taxonomy" id="1786"/>
    <lineage>
        <taxon>Bacteria</taxon>
        <taxon>Bacillati</taxon>
        <taxon>Actinomycetota</taxon>
        <taxon>Actinomycetes</taxon>
        <taxon>Mycobacteriales</taxon>
        <taxon>Mycobacteriaceae</taxon>
        <taxon>Mycolicibacterium</taxon>
    </lineage>
</organism>